<evidence type="ECO:0000313" key="5">
    <source>
        <dbReference type="EMBL" id="ETL84290.1"/>
    </source>
</evidence>
<feature type="domain" description="CCHC-type" evidence="3">
    <location>
        <begin position="300"/>
        <end position="315"/>
    </location>
</feature>
<evidence type="ECO:0000313" key="4">
    <source>
        <dbReference type="EMBL" id="ETK77592.1"/>
    </source>
</evidence>
<dbReference type="InterPro" id="IPR001878">
    <property type="entry name" value="Znf_CCHC"/>
</dbReference>
<reference evidence="5" key="1">
    <citation type="submission" date="2013-11" db="EMBL/GenBank/DDBJ databases">
        <title>The Genome Sequence of Phytophthora parasitica CHvinca01.</title>
        <authorList>
            <consortium name="The Broad Institute Genomics Platform"/>
            <person name="Russ C."/>
            <person name="Tyler B."/>
            <person name="Panabieres F."/>
            <person name="Shan W."/>
            <person name="Tripathy S."/>
            <person name="Grunwald N."/>
            <person name="Machado M."/>
            <person name="Johnson C.S."/>
            <person name="Arredondo F."/>
            <person name="Hong C."/>
            <person name="Coffey M."/>
            <person name="Young S.K."/>
            <person name="Zeng Q."/>
            <person name="Gargeya S."/>
            <person name="Fitzgerald M."/>
            <person name="Abouelleil A."/>
            <person name="Alvarado L."/>
            <person name="Chapman S.B."/>
            <person name="Gainer-Dewar J."/>
            <person name="Goldberg J."/>
            <person name="Griggs A."/>
            <person name="Gujja S."/>
            <person name="Hansen M."/>
            <person name="Howarth C."/>
            <person name="Imamovic A."/>
            <person name="Ireland A."/>
            <person name="Larimer J."/>
            <person name="McCowan C."/>
            <person name="Murphy C."/>
            <person name="Pearson M."/>
            <person name="Poon T.W."/>
            <person name="Priest M."/>
            <person name="Roberts A."/>
            <person name="Saif S."/>
            <person name="Shea T."/>
            <person name="Sykes S."/>
            <person name="Wortman J."/>
            <person name="Nusbaum C."/>
            <person name="Birren B."/>
        </authorList>
    </citation>
    <scope>NUCLEOTIDE SEQUENCE [LARGE SCALE GENOMIC DNA]</scope>
    <source>
        <strain evidence="5">CHvinca01</strain>
    </source>
</reference>
<feature type="region of interest" description="Disordered" evidence="2">
    <location>
        <begin position="210"/>
        <end position="273"/>
    </location>
</feature>
<dbReference type="EMBL" id="KI681832">
    <property type="protein sequence ID" value="ETL84290.1"/>
    <property type="molecule type" value="Genomic_DNA"/>
</dbReference>
<keyword evidence="1" id="KW-0479">Metal-binding</keyword>
<dbReference type="PROSITE" id="PS50158">
    <property type="entry name" value="ZF_CCHC"/>
    <property type="match status" value="2"/>
</dbReference>
<gene>
    <name evidence="4" type="ORF">L915_16159</name>
    <name evidence="5" type="ORF">L917_15854</name>
</gene>
<dbReference type="GO" id="GO:0003676">
    <property type="term" value="F:nucleic acid binding"/>
    <property type="evidence" value="ECO:0007669"/>
    <property type="project" value="InterPro"/>
</dbReference>
<evidence type="ECO:0000256" key="2">
    <source>
        <dbReference type="SAM" id="MobiDB-lite"/>
    </source>
</evidence>
<name>W2G3L3_PHYNI</name>
<feature type="domain" description="CCHC-type" evidence="3">
    <location>
        <begin position="281"/>
        <end position="296"/>
    </location>
</feature>
<evidence type="ECO:0000259" key="3">
    <source>
        <dbReference type="PROSITE" id="PS50158"/>
    </source>
</evidence>
<dbReference type="SMART" id="SM00343">
    <property type="entry name" value="ZnF_C2HC"/>
    <property type="match status" value="2"/>
</dbReference>
<reference evidence="4" key="2">
    <citation type="submission" date="2013-11" db="EMBL/GenBank/DDBJ databases">
        <title>The Genome Sequence of Phytophthora parasitica CJ02B3.</title>
        <authorList>
            <consortium name="The Broad Institute Genomics Platform"/>
            <person name="Russ C."/>
            <person name="Tyler B."/>
            <person name="Panabieres F."/>
            <person name="Shan W."/>
            <person name="Tripathy S."/>
            <person name="Grunwald N."/>
            <person name="Machado M."/>
            <person name="Johnson C.S."/>
            <person name="Arredondo F."/>
            <person name="Hong C."/>
            <person name="Coffey M."/>
            <person name="Young S.K."/>
            <person name="Zeng Q."/>
            <person name="Gargeya S."/>
            <person name="Fitzgerald M."/>
            <person name="Abouelleil A."/>
            <person name="Alvarado L."/>
            <person name="Chapman S.B."/>
            <person name="Gainer-Dewar J."/>
            <person name="Goldberg J."/>
            <person name="Griggs A."/>
            <person name="Gujja S."/>
            <person name="Hansen M."/>
            <person name="Howarth C."/>
            <person name="Imamovic A."/>
            <person name="Ireland A."/>
            <person name="Larimer J."/>
            <person name="McCowan C."/>
            <person name="Murphy C."/>
            <person name="Pearson M."/>
            <person name="Poon T.W."/>
            <person name="Priest M."/>
            <person name="Roberts A."/>
            <person name="Saif S."/>
            <person name="Shea T."/>
            <person name="Sykes S."/>
            <person name="Wortman J."/>
            <person name="Nusbaum C."/>
            <person name="Birren B."/>
        </authorList>
    </citation>
    <scope>NUCLEOTIDE SEQUENCE [LARGE SCALE GENOMIC DNA]</scope>
    <source>
        <strain evidence="4">CJ02B3</strain>
    </source>
</reference>
<dbReference type="GO" id="GO:0008270">
    <property type="term" value="F:zinc ion binding"/>
    <property type="evidence" value="ECO:0007669"/>
    <property type="project" value="UniProtKB-KW"/>
</dbReference>
<keyword evidence="1" id="KW-0863">Zinc-finger</keyword>
<accession>W2G3L3</accession>
<dbReference type="PROSITE" id="PS50096">
    <property type="entry name" value="IQ"/>
    <property type="match status" value="1"/>
</dbReference>
<proteinExistence type="predicted"/>
<dbReference type="Gene3D" id="4.10.60.10">
    <property type="entry name" value="Zinc finger, CCHC-type"/>
    <property type="match status" value="2"/>
</dbReference>
<dbReference type="EMBL" id="KI688365">
    <property type="protein sequence ID" value="ETK77592.1"/>
    <property type="molecule type" value="Genomic_DNA"/>
</dbReference>
<dbReference type="Proteomes" id="UP000053236">
    <property type="component" value="Unassembled WGS sequence"/>
</dbReference>
<dbReference type="AlphaFoldDB" id="W2G3L3"/>
<dbReference type="VEuPathDB" id="FungiDB:PPTG_15844"/>
<dbReference type="PANTHER" id="PTHR23002">
    <property type="entry name" value="ZINC FINGER CCHC DOMAIN CONTAINING PROTEIN"/>
    <property type="match status" value="1"/>
</dbReference>
<dbReference type="Proteomes" id="UP000054423">
    <property type="component" value="Unassembled WGS sequence"/>
</dbReference>
<sequence length="318" mass="35234">MDRRLTDHRRTWTYLKKALLRRYGERLDKSVAKWRVSMRRMMPGETYADFAAALREVVGKNKVSERVLLAQFYRCFDKTTKKLVQQPPKPKTLERAVAKATIIDDPMDNVAQGMQNIGQAWATAPSPYLIRMTGTTGQTMVIPGIGGTGLPAGMVEASQMTTTDGEAGAVVLFTNPQGVWNDYSGTWDVSLGHVWSGKYWVETMAEQKRAARNLQSQARGNPKRSERKVRNQRDTDDSDEESNVKPARKKLKAAVKQAQPQARAGGTTQPGKGASPGSYSCFNCGQPGHWSEACPNEPMCYACKKSGHFARECPDAEA</sequence>
<organism evidence="4">
    <name type="scientific">Phytophthora nicotianae</name>
    <name type="common">Potato buckeye rot agent</name>
    <name type="synonym">Phytophthora parasitica</name>
    <dbReference type="NCBI Taxonomy" id="4792"/>
    <lineage>
        <taxon>Eukaryota</taxon>
        <taxon>Sar</taxon>
        <taxon>Stramenopiles</taxon>
        <taxon>Oomycota</taxon>
        <taxon>Peronosporomycetes</taxon>
        <taxon>Peronosporales</taxon>
        <taxon>Peronosporaceae</taxon>
        <taxon>Phytophthora</taxon>
    </lineage>
</organism>
<evidence type="ECO:0000256" key="1">
    <source>
        <dbReference type="PROSITE-ProRule" id="PRU00047"/>
    </source>
</evidence>
<dbReference type="OrthoDB" id="120414at2759"/>
<dbReference type="InterPro" id="IPR036875">
    <property type="entry name" value="Znf_CCHC_sf"/>
</dbReference>
<dbReference type="SUPFAM" id="SSF57756">
    <property type="entry name" value="Retrovirus zinc finger-like domains"/>
    <property type="match status" value="1"/>
</dbReference>
<keyword evidence="1" id="KW-0862">Zinc</keyword>
<protein>
    <recommendedName>
        <fullName evidence="3">CCHC-type domain-containing protein</fullName>
    </recommendedName>
</protein>
<dbReference type="InterPro" id="IPR051714">
    <property type="entry name" value="Znf_CCHC_NABP"/>
</dbReference>
<dbReference type="Pfam" id="PF00098">
    <property type="entry name" value="zf-CCHC"/>
    <property type="match status" value="2"/>
</dbReference>